<accession>W4FLD0</accession>
<dbReference type="AlphaFoldDB" id="W4FLD0"/>
<keyword evidence="7" id="KW-0539">Nucleus</keyword>
<sequence>MRREMILLLLRRRASTRRCLSMMMHLSYHYHAYLYKTPKRDSILTGDLWMREMMMGNHNAFVETFRMPRETFCRLLDKLTTDGGLVGTQHVSSREMLGMFLYFSGHKASSANLQQRFQHSGDTITRHIHSTLMSIVQLASQYIQIPNEGSPTPSQIASNPKFAPYFNKCRMAIDGTHVPVWVIATETAPFHGRKGITMNVLAACNFDLMFTFVLAGWEGTAGDGKVYADALTKGLTLPTDGFDILDAGFALTTKTLTPYRGTRYHLKEYASGRLRPQTKQELFNLRHAQLRNCIERIFGIVKMRFPFLFQGVRYSYKFQVQLVMALCTLHNFIRLHGGRDDEVERQASDVIRAESQAPINGNDRANFDDAPESEEAKVWCDGIAQSMWEQYQQYLVQRRELRR</sequence>
<dbReference type="InterPro" id="IPR058353">
    <property type="entry name" value="DUF8040"/>
</dbReference>
<gene>
    <name evidence="10" type="ORF">H257_15654</name>
</gene>
<keyword evidence="4" id="KW-0540">Nuclease</keyword>
<evidence type="ECO:0000256" key="3">
    <source>
        <dbReference type="ARBA" id="ARBA00006958"/>
    </source>
</evidence>
<dbReference type="Pfam" id="PF26138">
    <property type="entry name" value="DUF8040"/>
    <property type="match status" value="1"/>
</dbReference>
<evidence type="ECO:0000256" key="6">
    <source>
        <dbReference type="ARBA" id="ARBA00022801"/>
    </source>
</evidence>
<dbReference type="STRING" id="112090.W4FLD0"/>
<dbReference type="PANTHER" id="PTHR22930">
    <property type="match status" value="1"/>
</dbReference>
<comment type="cofactor">
    <cofactor evidence="1">
        <name>a divalent metal cation</name>
        <dbReference type="ChEBI" id="CHEBI:60240"/>
    </cofactor>
</comment>
<feature type="domain" description="DDE Tnp4" evidence="8">
    <location>
        <begin position="173"/>
        <end position="331"/>
    </location>
</feature>
<evidence type="ECO:0000313" key="10">
    <source>
        <dbReference type="EMBL" id="ETV68332.1"/>
    </source>
</evidence>
<dbReference type="GO" id="GO:0005634">
    <property type="term" value="C:nucleus"/>
    <property type="evidence" value="ECO:0007669"/>
    <property type="project" value="UniProtKB-SubCell"/>
</dbReference>
<dbReference type="OrthoDB" id="129044at2759"/>
<dbReference type="GO" id="GO:0004518">
    <property type="term" value="F:nuclease activity"/>
    <property type="evidence" value="ECO:0007669"/>
    <property type="project" value="UniProtKB-KW"/>
</dbReference>
<name>W4FLD0_APHAT</name>
<organism evidence="10">
    <name type="scientific">Aphanomyces astaci</name>
    <name type="common">Crayfish plague agent</name>
    <dbReference type="NCBI Taxonomy" id="112090"/>
    <lineage>
        <taxon>Eukaryota</taxon>
        <taxon>Sar</taxon>
        <taxon>Stramenopiles</taxon>
        <taxon>Oomycota</taxon>
        <taxon>Saprolegniomycetes</taxon>
        <taxon>Saprolegniales</taxon>
        <taxon>Verrucalvaceae</taxon>
        <taxon>Aphanomyces</taxon>
    </lineage>
</organism>
<dbReference type="VEuPathDB" id="FungiDB:H257_15654"/>
<dbReference type="GO" id="GO:0046872">
    <property type="term" value="F:metal ion binding"/>
    <property type="evidence" value="ECO:0007669"/>
    <property type="project" value="UniProtKB-KW"/>
</dbReference>
<evidence type="ECO:0000256" key="5">
    <source>
        <dbReference type="ARBA" id="ARBA00022723"/>
    </source>
</evidence>
<dbReference type="GeneID" id="20817650"/>
<evidence type="ECO:0000256" key="1">
    <source>
        <dbReference type="ARBA" id="ARBA00001968"/>
    </source>
</evidence>
<dbReference type="Pfam" id="PF13359">
    <property type="entry name" value="DDE_Tnp_4"/>
    <property type="match status" value="1"/>
</dbReference>
<reference evidence="10" key="1">
    <citation type="submission" date="2013-12" db="EMBL/GenBank/DDBJ databases">
        <title>The Genome Sequence of Aphanomyces astaci APO3.</title>
        <authorList>
            <consortium name="The Broad Institute Genomics Platform"/>
            <person name="Russ C."/>
            <person name="Tyler B."/>
            <person name="van West P."/>
            <person name="Dieguez-Uribeondo J."/>
            <person name="Young S.K."/>
            <person name="Zeng Q."/>
            <person name="Gargeya S."/>
            <person name="Fitzgerald M."/>
            <person name="Abouelleil A."/>
            <person name="Alvarado L."/>
            <person name="Chapman S.B."/>
            <person name="Gainer-Dewar J."/>
            <person name="Goldberg J."/>
            <person name="Griggs A."/>
            <person name="Gujja S."/>
            <person name="Hansen M."/>
            <person name="Howarth C."/>
            <person name="Imamovic A."/>
            <person name="Ireland A."/>
            <person name="Larimer J."/>
            <person name="McCowan C."/>
            <person name="Murphy C."/>
            <person name="Pearson M."/>
            <person name="Poon T.W."/>
            <person name="Priest M."/>
            <person name="Roberts A."/>
            <person name="Saif S."/>
            <person name="Shea T."/>
            <person name="Sykes S."/>
            <person name="Wortman J."/>
            <person name="Nusbaum C."/>
            <person name="Birren B."/>
        </authorList>
    </citation>
    <scope>NUCLEOTIDE SEQUENCE [LARGE SCALE GENOMIC DNA]</scope>
    <source>
        <strain evidence="10">APO3</strain>
    </source>
</reference>
<keyword evidence="5" id="KW-0479">Metal-binding</keyword>
<proteinExistence type="inferred from homology"/>
<dbReference type="GO" id="GO:0016787">
    <property type="term" value="F:hydrolase activity"/>
    <property type="evidence" value="ECO:0007669"/>
    <property type="project" value="UniProtKB-KW"/>
</dbReference>
<dbReference type="PANTHER" id="PTHR22930:SF259">
    <property type="entry name" value="OS08G0106900 PROTEIN"/>
    <property type="match status" value="1"/>
</dbReference>
<evidence type="ECO:0000256" key="7">
    <source>
        <dbReference type="ARBA" id="ARBA00023242"/>
    </source>
</evidence>
<feature type="domain" description="DUF8040" evidence="9">
    <location>
        <begin position="42"/>
        <end position="136"/>
    </location>
</feature>
<dbReference type="EMBL" id="KI913186">
    <property type="protein sequence ID" value="ETV68332.1"/>
    <property type="molecule type" value="Genomic_DNA"/>
</dbReference>
<protein>
    <submittedName>
        <fullName evidence="10">Uncharacterized protein</fullName>
    </submittedName>
</protein>
<comment type="subcellular location">
    <subcellularLocation>
        <location evidence="2">Nucleus</location>
    </subcellularLocation>
</comment>
<evidence type="ECO:0000259" key="9">
    <source>
        <dbReference type="Pfam" id="PF26138"/>
    </source>
</evidence>
<comment type="similarity">
    <text evidence="3">Belongs to the HARBI1 family.</text>
</comment>
<keyword evidence="6" id="KW-0378">Hydrolase</keyword>
<dbReference type="InterPro" id="IPR027806">
    <property type="entry name" value="HARBI1_dom"/>
</dbReference>
<evidence type="ECO:0000256" key="2">
    <source>
        <dbReference type="ARBA" id="ARBA00004123"/>
    </source>
</evidence>
<dbReference type="RefSeq" id="XP_009842127.1">
    <property type="nucleotide sequence ID" value="XM_009843825.1"/>
</dbReference>
<evidence type="ECO:0000259" key="8">
    <source>
        <dbReference type="Pfam" id="PF13359"/>
    </source>
</evidence>
<evidence type="ECO:0000256" key="4">
    <source>
        <dbReference type="ARBA" id="ARBA00022722"/>
    </source>
</evidence>
<dbReference type="InterPro" id="IPR045249">
    <property type="entry name" value="HARBI1-like"/>
</dbReference>